<keyword evidence="1 4" id="KW-0812">Transmembrane</keyword>
<evidence type="ECO:0000256" key="4">
    <source>
        <dbReference type="SAM" id="Phobius"/>
    </source>
</evidence>
<dbReference type="InterPro" id="IPR011701">
    <property type="entry name" value="MFS"/>
</dbReference>
<dbReference type="AlphaFoldDB" id="A0A955I180"/>
<sequence>MSLVYAINVLFGIGAAIYLPAWRKTFARYVDIGKEGQNYAISDMFLSITGSLASVTGGLIVELTGSFSYVFLVASLFTLIGGLSMLTLLNDTR</sequence>
<feature type="transmembrane region" description="Helical" evidence="4">
    <location>
        <begin position="6"/>
        <end position="23"/>
    </location>
</feature>
<dbReference type="SUPFAM" id="SSF103473">
    <property type="entry name" value="MFS general substrate transporter"/>
    <property type="match status" value="1"/>
</dbReference>
<reference evidence="6" key="2">
    <citation type="journal article" date="2021" name="Microbiome">
        <title>Successional dynamics and alternative stable states in a saline activated sludge microbial community over 9 years.</title>
        <authorList>
            <person name="Wang Y."/>
            <person name="Ye J."/>
            <person name="Ju F."/>
            <person name="Liu L."/>
            <person name="Boyd J.A."/>
            <person name="Deng Y."/>
            <person name="Parks D.H."/>
            <person name="Jiang X."/>
            <person name="Yin X."/>
            <person name="Woodcroft B.J."/>
            <person name="Tyson G.W."/>
            <person name="Hugenholtz P."/>
            <person name="Polz M.F."/>
            <person name="Zhang T."/>
        </authorList>
    </citation>
    <scope>NUCLEOTIDE SEQUENCE</scope>
    <source>
        <strain evidence="6">HKST-UBA17</strain>
    </source>
</reference>
<keyword evidence="3 4" id="KW-0472">Membrane</keyword>
<reference evidence="6" key="1">
    <citation type="submission" date="2020-04" db="EMBL/GenBank/DDBJ databases">
        <authorList>
            <person name="Zhang T."/>
        </authorList>
    </citation>
    <scope>NUCLEOTIDE SEQUENCE</scope>
    <source>
        <strain evidence="6">HKST-UBA17</strain>
    </source>
</reference>
<dbReference type="Gene3D" id="1.20.1250.20">
    <property type="entry name" value="MFS general substrate transporter like domains"/>
    <property type="match status" value="1"/>
</dbReference>
<proteinExistence type="predicted"/>
<evidence type="ECO:0000259" key="5">
    <source>
        <dbReference type="PROSITE" id="PS50850"/>
    </source>
</evidence>
<accession>A0A955I180</accession>
<evidence type="ECO:0000256" key="1">
    <source>
        <dbReference type="ARBA" id="ARBA00022692"/>
    </source>
</evidence>
<comment type="caution">
    <text evidence="6">The sequence shown here is derived from an EMBL/GenBank/DDBJ whole genome shotgun (WGS) entry which is preliminary data.</text>
</comment>
<evidence type="ECO:0000256" key="3">
    <source>
        <dbReference type="ARBA" id="ARBA00023136"/>
    </source>
</evidence>
<dbReference type="InterPro" id="IPR020846">
    <property type="entry name" value="MFS_dom"/>
</dbReference>
<evidence type="ECO:0000313" key="6">
    <source>
        <dbReference type="EMBL" id="MCA9377170.1"/>
    </source>
</evidence>
<dbReference type="Pfam" id="PF07690">
    <property type="entry name" value="MFS_1"/>
    <property type="match status" value="1"/>
</dbReference>
<feature type="transmembrane region" description="Helical" evidence="4">
    <location>
        <begin position="67"/>
        <end position="89"/>
    </location>
</feature>
<dbReference type="PROSITE" id="PS50850">
    <property type="entry name" value="MFS"/>
    <property type="match status" value="1"/>
</dbReference>
<dbReference type="Proteomes" id="UP000741282">
    <property type="component" value="Unassembled WGS sequence"/>
</dbReference>
<gene>
    <name evidence="6" type="ORF">KC685_04585</name>
</gene>
<organism evidence="6 7">
    <name type="scientific">Candidatus Dojkabacteria bacterium</name>
    <dbReference type="NCBI Taxonomy" id="2099670"/>
    <lineage>
        <taxon>Bacteria</taxon>
        <taxon>Candidatus Dojkabacteria</taxon>
    </lineage>
</organism>
<evidence type="ECO:0000313" key="7">
    <source>
        <dbReference type="Proteomes" id="UP000741282"/>
    </source>
</evidence>
<dbReference type="GO" id="GO:0022857">
    <property type="term" value="F:transmembrane transporter activity"/>
    <property type="evidence" value="ECO:0007669"/>
    <property type="project" value="InterPro"/>
</dbReference>
<protein>
    <recommendedName>
        <fullName evidence="5">Major facilitator superfamily (MFS) profile domain-containing protein</fullName>
    </recommendedName>
</protein>
<feature type="domain" description="Major facilitator superfamily (MFS) profile" evidence="5">
    <location>
        <begin position="1"/>
        <end position="93"/>
    </location>
</feature>
<keyword evidence="2 4" id="KW-1133">Transmembrane helix</keyword>
<evidence type="ECO:0000256" key="2">
    <source>
        <dbReference type="ARBA" id="ARBA00022989"/>
    </source>
</evidence>
<dbReference type="InterPro" id="IPR036259">
    <property type="entry name" value="MFS_trans_sf"/>
</dbReference>
<name>A0A955I180_9BACT</name>
<dbReference type="EMBL" id="JAGQLN010000021">
    <property type="protein sequence ID" value="MCA9377170.1"/>
    <property type="molecule type" value="Genomic_DNA"/>
</dbReference>
<feature type="transmembrane region" description="Helical" evidence="4">
    <location>
        <begin position="44"/>
        <end position="61"/>
    </location>
</feature>